<dbReference type="EMBL" id="BLXT01007142">
    <property type="protein sequence ID" value="GFO36844.1"/>
    <property type="molecule type" value="Genomic_DNA"/>
</dbReference>
<reference evidence="2 3" key="1">
    <citation type="journal article" date="2021" name="Elife">
        <title>Chloroplast acquisition without the gene transfer in kleptoplastic sea slugs, Plakobranchus ocellatus.</title>
        <authorList>
            <person name="Maeda T."/>
            <person name="Takahashi S."/>
            <person name="Yoshida T."/>
            <person name="Shimamura S."/>
            <person name="Takaki Y."/>
            <person name="Nagai Y."/>
            <person name="Toyoda A."/>
            <person name="Suzuki Y."/>
            <person name="Arimoto A."/>
            <person name="Ishii H."/>
            <person name="Satoh N."/>
            <person name="Nishiyama T."/>
            <person name="Hasebe M."/>
            <person name="Maruyama T."/>
            <person name="Minagawa J."/>
            <person name="Obokata J."/>
            <person name="Shigenobu S."/>
        </authorList>
    </citation>
    <scope>NUCLEOTIDE SEQUENCE [LARGE SCALE GENOMIC DNA]</scope>
</reference>
<keyword evidence="1" id="KW-0732">Signal</keyword>
<organism evidence="2 3">
    <name type="scientific">Plakobranchus ocellatus</name>
    <dbReference type="NCBI Taxonomy" id="259542"/>
    <lineage>
        <taxon>Eukaryota</taxon>
        <taxon>Metazoa</taxon>
        <taxon>Spiralia</taxon>
        <taxon>Lophotrochozoa</taxon>
        <taxon>Mollusca</taxon>
        <taxon>Gastropoda</taxon>
        <taxon>Heterobranchia</taxon>
        <taxon>Euthyneura</taxon>
        <taxon>Panpulmonata</taxon>
        <taxon>Sacoglossa</taxon>
        <taxon>Placobranchoidea</taxon>
        <taxon>Plakobranchidae</taxon>
        <taxon>Plakobranchus</taxon>
    </lineage>
</organism>
<name>A0AAV4CYB3_9GAST</name>
<dbReference type="Gene3D" id="2.60.120.260">
    <property type="entry name" value="Galactose-binding domain-like"/>
    <property type="match status" value="1"/>
</dbReference>
<feature type="signal peptide" evidence="1">
    <location>
        <begin position="1"/>
        <end position="25"/>
    </location>
</feature>
<proteinExistence type="predicted"/>
<dbReference type="Pfam" id="PF22633">
    <property type="entry name" value="F5_F8_type_C_2"/>
    <property type="match status" value="1"/>
</dbReference>
<dbReference type="AlphaFoldDB" id="A0AAV4CYB3"/>
<evidence type="ECO:0000313" key="3">
    <source>
        <dbReference type="Proteomes" id="UP000735302"/>
    </source>
</evidence>
<dbReference type="PANTHER" id="PTHR45713:SF6">
    <property type="entry name" value="F5_8 TYPE C DOMAIN-CONTAINING PROTEIN"/>
    <property type="match status" value="1"/>
</dbReference>
<evidence type="ECO:0000313" key="2">
    <source>
        <dbReference type="EMBL" id="GFO36844.1"/>
    </source>
</evidence>
<dbReference type="Proteomes" id="UP000735302">
    <property type="component" value="Unassembled WGS sequence"/>
</dbReference>
<dbReference type="InterPro" id="IPR051941">
    <property type="entry name" value="BG_Antigen-Binding_Lectin"/>
</dbReference>
<accession>A0AAV4CYB3</accession>
<sequence>MNVASKSEIGILILISLCFLDICRAQQCNEGGRFGDGCKFQCHCAGNTACDPSNGDCSNGCDPKWFGPACQYDVSEFTVTDESESDLSWLTDNNDTTCNNGNVQSITARLNTPHPLTWVRVVVKDTAYLNQFQLSYLSDDSQNSTHCVNPRSARVDDVTLDISCPTLVVVSHVTLSGANVLGLCSFYISGGRNVVFEETAQQSTTFDTNWYAYKAVDGNPGLEGSSRDTCSHTKPNQGGLAWWKVTFSNSVVINGFVIYNRNGQCCSHRLVNFTLQAFPSSGTNPVYSYTDQGGPAQLVYTVVPSPPIGLPVKSVRFDVSRNNDKQNIMTLCEVYVFG</sequence>
<dbReference type="PANTHER" id="PTHR45713">
    <property type="entry name" value="FTP DOMAIN-CONTAINING PROTEIN"/>
    <property type="match status" value="1"/>
</dbReference>
<comment type="caution">
    <text evidence="2">The sequence shown here is derived from an EMBL/GenBank/DDBJ whole genome shotgun (WGS) entry which is preliminary data.</text>
</comment>
<dbReference type="InterPro" id="IPR008979">
    <property type="entry name" value="Galactose-bd-like_sf"/>
</dbReference>
<gene>
    <name evidence="2" type="ORF">PoB_006334900</name>
</gene>
<protein>
    <submittedName>
        <fullName evidence="2">Fucolectin-related protein</fullName>
    </submittedName>
</protein>
<keyword evidence="3" id="KW-1185">Reference proteome</keyword>
<dbReference type="SUPFAM" id="SSF49785">
    <property type="entry name" value="Galactose-binding domain-like"/>
    <property type="match status" value="1"/>
</dbReference>
<feature type="chain" id="PRO_5043584967" evidence="1">
    <location>
        <begin position="26"/>
        <end position="338"/>
    </location>
</feature>
<evidence type="ECO:0000256" key="1">
    <source>
        <dbReference type="SAM" id="SignalP"/>
    </source>
</evidence>
<feature type="non-terminal residue" evidence="2">
    <location>
        <position position="338"/>
    </location>
</feature>